<keyword evidence="3" id="KW-1185">Reference proteome</keyword>
<accession>A0A1L3KEZ0</accession>
<dbReference type="InterPro" id="IPR036332">
    <property type="entry name" value="Major_coat_LA-virus_sf"/>
</dbReference>
<evidence type="ECO:0000313" key="2">
    <source>
        <dbReference type="EMBL" id="APG75975.1"/>
    </source>
</evidence>
<dbReference type="RefSeq" id="YP_009336495.1">
    <property type="nucleotide sequence ID" value="NC_032734.1"/>
</dbReference>
<reference evidence="2" key="1">
    <citation type="journal article" date="2016" name="Nature">
        <title>Redefining the invertebrate RNA virosphere.</title>
        <authorList>
            <person name="Shi M."/>
            <person name="Lin X.D."/>
            <person name="Tian J.H."/>
            <person name="Chen L.J."/>
            <person name="Chen X."/>
            <person name="Li C.X."/>
            <person name="Qin X.C."/>
            <person name="Li J."/>
            <person name="Cao J.P."/>
            <person name="Eden J.S."/>
            <person name="Buchmann J."/>
            <person name="Wang W."/>
            <person name="Xu J."/>
            <person name="Holmes E.C."/>
            <person name="Zhang Y.Z."/>
        </authorList>
    </citation>
    <scope>NUCLEOTIDE SEQUENCE [LARGE SCALE GENOMIC DNA]</scope>
    <source>
        <strain evidence="2">Arthropodmix13450</strain>
    </source>
</reference>
<dbReference type="EMBL" id="KX882939">
    <property type="protein sequence ID" value="APG75975.1"/>
    <property type="molecule type" value="Genomic_RNA"/>
</dbReference>
<dbReference type="SUPFAM" id="SSF82856">
    <property type="entry name" value="L-A virus major coat protein"/>
    <property type="match status" value="2"/>
</dbReference>
<protein>
    <recommendedName>
        <fullName evidence="1">Major coat protein L-A virus domain-containing protein</fullName>
    </recommendedName>
</protein>
<proteinExistence type="predicted"/>
<organism evidence="2">
    <name type="scientific">Hubei toti-like virus 2</name>
    <dbReference type="NCBI Taxonomy" id="1923308"/>
    <lineage>
        <taxon>Viruses</taxon>
        <taxon>Riboviria</taxon>
        <taxon>Orthornavirae</taxon>
        <taxon>Duplornaviricota</taxon>
        <taxon>Chrymotiviricetes</taxon>
        <taxon>Ghabrivirales</taxon>
        <taxon>Alphatotivirineae</taxon>
        <taxon>Orthototiviridae</taxon>
        <taxon>Totivirus</taxon>
        <taxon>Totivirus jyugo</taxon>
    </lineage>
</organism>
<dbReference type="Gene3D" id="3.90.1840.10">
    <property type="entry name" value="Major capsid protein"/>
    <property type="match status" value="1"/>
</dbReference>
<evidence type="ECO:0000313" key="3">
    <source>
        <dbReference type="Proteomes" id="UP000204105"/>
    </source>
</evidence>
<dbReference type="GeneID" id="30853708"/>
<dbReference type="OrthoDB" id="6256at10239"/>
<dbReference type="Proteomes" id="UP000204105">
    <property type="component" value="Segment"/>
</dbReference>
<dbReference type="KEGG" id="vg:30853708"/>
<dbReference type="InterPro" id="IPR015302">
    <property type="entry name" value="Major_coat_LA-virus"/>
</dbReference>
<dbReference type="Pfam" id="PF09220">
    <property type="entry name" value="LA-virus_coat"/>
    <property type="match status" value="1"/>
</dbReference>
<feature type="domain" description="Major coat protein L-A virus" evidence="1">
    <location>
        <begin position="44"/>
        <end position="432"/>
    </location>
</feature>
<sequence>MDGFVKRFYPEHEAPGIEFKSEGDLKFGTYYGGVLRVFDGHVQSSRNHYAVQEMTAAGKLKAVLMGTSSSLDGLTKQYLTPEGMVNISTVAEALKQSAGLQTQVWSTHVNRMQHWGWADNHVSLLVNLLRFSILLRTQESNGGNLDCSLGVYMDGHVNVDMDQWWSSEYPEKYKMDTWPTGTGEENYPEYAHLTSTTPDTDSNAIDLRGLTAVEANIILMMTGAWSRKSRCRLDFSTPRLTELLYYRHGSTMTGLESWLKEEQGAEMPKMPNWKQVWSALRAYVGQNRLYDQFSTALYIVSFLAYQFVPATAEACVWLSFDWQIVMPVFHSIRGRYEILNDGEAALVSHRAINEWGFINGKLEKINLMCMLVAQCFQTGCAVRAMRKGLETDPHDLYSTETEFYSASSFMSAAVSEATRSEFPMPGMAGIYLRTDVRFDDPGEFQIMTLNTSERGLEGYDTEVIESKTKEIKKVHKELSDLEGKEKYAEALAEISMLKQIAEIKLQMKSSTLSYQEKLAVENKYVVETEVETTVNLIAVKCVWVPMAGSPVLALPLNPFPYNSPLTLKGTIEPAMGSLSRKGFKVSADKAWLIANFTRLCGYDVLFKQHGEQAGPSDYFAPNNVNMVWPILATDDDQDEPITITGMEERDRLFVSLPPIHNKFFSNQKLEYAIQINRKGVCIYYDAERSDITEYGGVVKIAKDINVTINTGETVQRLRGYITREETGFRFVGGVQAGVIPPQQLDQGVPAAGED</sequence>
<name>A0A1L3KEZ0_9VIRU</name>
<evidence type="ECO:0000259" key="1">
    <source>
        <dbReference type="Pfam" id="PF09220"/>
    </source>
</evidence>